<comment type="function">
    <text evidence="12">Transposase-derived protein that may have nuclease activity. Does not have transposase activity.</text>
</comment>
<dbReference type="InterPro" id="IPR027806">
    <property type="entry name" value="HARBI1_dom"/>
</dbReference>
<gene>
    <name evidence="14" type="primary">si:dkey-197c15.6</name>
</gene>
<dbReference type="Proteomes" id="UP000694397">
    <property type="component" value="Chromosome 21"/>
</dbReference>
<dbReference type="InterPro" id="IPR026103">
    <property type="entry name" value="HARBI1_animal"/>
</dbReference>
<dbReference type="InterPro" id="IPR045249">
    <property type="entry name" value="HARBI1-like"/>
</dbReference>
<dbReference type="Ensembl" id="ENSSFOT00015048597.1">
    <property type="protein sequence ID" value="ENSSFOP00015052538.1"/>
    <property type="gene ID" value="ENSSFOG00015026323.1"/>
</dbReference>
<dbReference type="Pfam" id="PF13359">
    <property type="entry name" value="DDE_Tnp_4"/>
    <property type="match status" value="1"/>
</dbReference>
<organism evidence="14 15">
    <name type="scientific">Scleropages formosus</name>
    <name type="common">Asian bonytongue</name>
    <name type="synonym">Osteoglossum formosum</name>
    <dbReference type="NCBI Taxonomy" id="113540"/>
    <lineage>
        <taxon>Eukaryota</taxon>
        <taxon>Metazoa</taxon>
        <taxon>Chordata</taxon>
        <taxon>Craniata</taxon>
        <taxon>Vertebrata</taxon>
        <taxon>Euteleostomi</taxon>
        <taxon>Actinopterygii</taxon>
        <taxon>Neopterygii</taxon>
        <taxon>Teleostei</taxon>
        <taxon>Osteoglossocephala</taxon>
        <taxon>Osteoglossomorpha</taxon>
        <taxon>Osteoglossiformes</taxon>
        <taxon>Osteoglossidae</taxon>
        <taxon>Scleropages</taxon>
    </lineage>
</organism>
<reference evidence="14" key="2">
    <citation type="submission" date="2025-08" db="UniProtKB">
        <authorList>
            <consortium name="Ensembl"/>
        </authorList>
    </citation>
    <scope>IDENTIFICATION</scope>
</reference>
<keyword evidence="10" id="KW-0539">Nucleus</keyword>
<comment type="cofactor">
    <cofactor evidence="1">
        <name>a divalent metal cation</name>
        <dbReference type="ChEBI" id="CHEBI:60240"/>
    </cofactor>
</comment>
<dbReference type="PRINTS" id="PR02086">
    <property type="entry name" value="PUTNUCHARBI1"/>
</dbReference>
<keyword evidence="6" id="KW-0963">Cytoplasm</keyword>
<proteinExistence type="inferred from homology"/>
<comment type="subcellular location">
    <subcellularLocation>
        <location evidence="3">Cytoplasm</location>
    </subcellularLocation>
    <subcellularLocation>
        <location evidence="2">Nucleus</location>
    </subcellularLocation>
</comment>
<name>A0A8C9TGY5_SCLFO</name>
<keyword evidence="15" id="KW-1185">Reference proteome</keyword>
<evidence type="ECO:0000256" key="7">
    <source>
        <dbReference type="ARBA" id="ARBA00022722"/>
    </source>
</evidence>
<dbReference type="GO" id="GO:0005737">
    <property type="term" value="C:cytoplasm"/>
    <property type="evidence" value="ECO:0007669"/>
    <property type="project" value="UniProtKB-SubCell"/>
</dbReference>
<evidence type="ECO:0000256" key="9">
    <source>
        <dbReference type="ARBA" id="ARBA00022801"/>
    </source>
</evidence>
<evidence type="ECO:0000256" key="4">
    <source>
        <dbReference type="ARBA" id="ARBA00006958"/>
    </source>
</evidence>
<dbReference type="PANTHER" id="PTHR22930">
    <property type="match status" value="1"/>
</dbReference>
<evidence type="ECO:0000313" key="14">
    <source>
        <dbReference type="Ensembl" id="ENSSFOP00015052538.1"/>
    </source>
</evidence>
<keyword evidence="8" id="KW-0479">Metal-binding</keyword>
<evidence type="ECO:0000256" key="1">
    <source>
        <dbReference type="ARBA" id="ARBA00001968"/>
    </source>
</evidence>
<accession>A0A8C9TGY5</accession>
<dbReference type="GO" id="GO:0004518">
    <property type="term" value="F:nuclease activity"/>
    <property type="evidence" value="ECO:0007669"/>
    <property type="project" value="UniProtKB-KW"/>
</dbReference>
<dbReference type="GO" id="GO:0046872">
    <property type="term" value="F:metal ion binding"/>
    <property type="evidence" value="ECO:0007669"/>
    <property type="project" value="UniProtKB-KW"/>
</dbReference>
<keyword evidence="7" id="KW-0540">Nuclease</keyword>
<evidence type="ECO:0000259" key="13">
    <source>
        <dbReference type="Pfam" id="PF13359"/>
    </source>
</evidence>
<evidence type="ECO:0000256" key="12">
    <source>
        <dbReference type="ARBA" id="ARBA00045850"/>
    </source>
</evidence>
<feature type="domain" description="DDE Tnp4" evidence="13">
    <location>
        <begin position="131"/>
        <end position="282"/>
    </location>
</feature>
<evidence type="ECO:0000256" key="6">
    <source>
        <dbReference type="ARBA" id="ARBA00022490"/>
    </source>
</evidence>
<dbReference type="GO" id="GO:0005634">
    <property type="term" value="C:nucleus"/>
    <property type="evidence" value="ECO:0007669"/>
    <property type="project" value="UniProtKB-SubCell"/>
</dbReference>
<comment type="similarity">
    <text evidence="4">Belongs to the HARBI1 family.</text>
</comment>
<evidence type="ECO:0000256" key="5">
    <source>
        <dbReference type="ARBA" id="ARBA00015519"/>
    </source>
</evidence>
<dbReference type="GeneTree" id="ENSGT00940000154348"/>
<dbReference type="PANTHER" id="PTHR22930:SF252">
    <property type="entry name" value="NUCLEASE HARBI1-RELATED"/>
    <property type="match status" value="1"/>
</dbReference>
<sequence length="329" mass="35645">HALALCNRLETERGSALDALDDDLIFRTFHLSRAAVTFVTDCVRGALEPPADSAVLAALCFYAHGSVRPDAADALGLTPDCVGRAVDAVSVALAQRLKLFVTFPGSHGDRALVAHDIYRRYGVPNVVGALGCLHAPVAPPAGEEALYLNRGHFHSLACQMACDSQGNLLSVEEPRPGGAAEQSVWEASRLCAQFAGGKHGHCWLVGANCYLLSKHVLTPLTCVKSHPGIRYNEAHFKIQSIIHQTFGAMKVRFQCLKNLGPIEKSAPHRLATIIKACCVLHNIAKKFSVPLPGELVPEAAYHGPNREENNVDCNLVLFREEMIRAFFTL</sequence>
<dbReference type="GO" id="GO:0016787">
    <property type="term" value="F:hydrolase activity"/>
    <property type="evidence" value="ECO:0007669"/>
    <property type="project" value="UniProtKB-KW"/>
</dbReference>
<keyword evidence="9" id="KW-0378">Hydrolase</keyword>
<evidence type="ECO:0000256" key="10">
    <source>
        <dbReference type="ARBA" id="ARBA00023242"/>
    </source>
</evidence>
<protein>
    <recommendedName>
        <fullName evidence="5">Putative nuclease HARBI1</fullName>
    </recommendedName>
    <alternativeName>
        <fullName evidence="11">Harbinger transposase-derived nuclease</fullName>
    </alternativeName>
</protein>
<reference evidence="14 15" key="1">
    <citation type="submission" date="2019-04" db="EMBL/GenBank/DDBJ databases">
        <authorList>
            <consortium name="Wellcome Sanger Institute Data Sharing"/>
        </authorList>
    </citation>
    <scope>NUCLEOTIDE SEQUENCE [LARGE SCALE GENOMIC DNA]</scope>
</reference>
<evidence type="ECO:0000313" key="15">
    <source>
        <dbReference type="Proteomes" id="UP000694397"/>
    </source>
</evidence>
<dbReference type="AlphaFoldDB" id="A0A8C9TGY5"/>
<evidence type="ECO:0000256" key="8">
    <source>
        <dbReference type="ARBA" id="ARBA00022723"/>
    </source>
</evidence>
<evidence type="ECO:0000256" key="11">
    <source>
        <dbReference type="ARBA" id="ARBA00030126"/>
    </source>
</evidence>
<evidence type="ECO:0000256" key="2">
    <source>
        <dbReference type="ARBA" id="ARBA00004123"/>
    </source>
</evidence>
<reference evidence="14" key="3">
    <citation type="submission" date="2025-09" db="UniProtKB">
        <authorList>
            <consortium name="Ensembl"/>
        </authorList>
    </citation>
    <scope>IDENTIFICATION</scope>
</reference>
<evidence type="ECO:0000256" key="3">
    <source>
        <dbReference type="ARBA" id="ARBA00004496"/>
    </source>
</evidence>